<sequence>MKGGEQAGKTEVVAANVAKNTSNVAHNSVKYAGLKLDLKTTEAANEVVESLRNTGQLPQHYLNKTQAAANGWKPGKALNNTTPGGQLGGDVFENSTNLLPSAQDRVWREADIGLNNTMSRSNQPGTRLLYSNDGLLYITTDHYETATSIGKWK</sequence>
<comment type="subcellular location">
    <subcellularLocation>
        <location evidence="1">Secreted</location>
    </subcellularLocation>
</comment>
<dbReference type="KEGG" id="palh:B1H58_02285"/>
<proteinExistence type="inferred from homology"/>
<dbReference type="PRINTS" id="PR00117">
    <property type="entry name" value="BARNASE"/>
</dbReference>
<evidence type="ECO:0000256" key="2">
    <source>
        <dbReference type="ARBA" id="ARBA00009006"/>
    </source>
</evidence>
<dbReference type="SUPFAM" id="SSF53933">
    <property type="entry name" value="Microbial ribonucleases"/>
    <property type="match status" value="1"/>
</dbReference>
<evidence type="ECO:0000256" key="3">
    <source>
        <dbReference type="ARBA" id="ARBA00022214"/>
    </source>
</evidence>
<dbReference type="Pfam" id="PF00545">
    <property type="entry name" value="Ribonuclease"/>
    <property type="match status" value="1"/>
</dbReference>
<dbReference type="STRING" id="1891675.B1H58_02285"/>
<keyword evidence="6" id="KW-0378">Hydrolase</keyword>
<dbReference type="Gene3D" id="3.40.20.20">
    <property type="match status" value="2"/>
</dbReference>
<protein>
    <recommendedName>
        <fullName evidence="3">Ribonuclease</fullName>
    </recommendedName>
</protein>
<evidence type="ECO:0000313" key="7">
    <source>
        <dbReference type="EMBL" id="ARJ44181.1"/>
    </source>
</evidence>
<dbReference type="OrthoDB" id="5326845at2"/>
<dbReference type="Proteomes" id="UP000192900">
    <property type="component" value="Chromosome"/>
</dbReference>
<evidence type="ECO:0000256" key="5">
    <source>
        <dbReference type="ARBA" id="ARBA00022722"/>
    </source>
</evidence>
<dbReference type="GO" id="GO:0003723">
    <property type="term" value="F:RNA binding"/>
    <property type="evidence" value="ECO:0007669"/>
    <property type="project" value="InterPro"/>
</dbReference>
<dbReference type="InterPro" id="IPR000026">
    <property type="entry name" value="N1-like"/>
</dbReference>
<dbReference type="InterPro" id="IPR016191">
    <property type="entry name" value="Ribonuclease/ribotoxin"/>
</dbReference>
<dbReference type="AlphaFoldDB" id="A0A1W6BAU7"/>
<comment type="similarity">
    <text evidence="2">Belongs to the ribonuclease N1/T1 family.</text>
</comment>
<dbReference type="EMBL" id="CP019706">
    <property type="protein sequence ID" value="ARJ44181.1"/>
    <property type="molecule type" value="Genomic_DNA"/>
</dbReference>
<evidence type="ECO:0000256" key="6">
    <source>
        <dbReference type="ARBA" id="ARBA00022801"/>
    </source>
</evidence>
<dbReference type="InterPro" id="IPR053753">
    <property type="entry name" value="RNase_N1/T1-like_sf"/>
</dbReference>
<dbReference type="GO" id="GO:0004521">
    <property type="term" value="F:RNA endonuclease activity"/>
    <property type="evidence" value="ECO:0007669"/>
    <property type="project" value="InterPro"/>
</dbReference>
<dbReference type="GO" id="GO:0016787">
    <property type="term" value="F:hydrolase activity"/>
    <property type="evidence" value="ECO:0007669"/>
    <property type="project" value="UniProtKB-KW"/>
</dbReference>
<dbReference type="InterPro" id="IPR001887">
    <property type="entry name" value="Barnase"/>
</dbReference>
<reference evidence="7 8" key="1">
    <citation type="submission" date="2017-02" db="EMBL/GenBank/DDBJ databases">
        <title>Complete genome sequence of the drought resistance-promoting endophyte Pantoea alhagi LTYR-11Z.</title>
        <authorList>
            <person name="Zhang L."/>
        </authorList>
    </citation>
    <scope>NUCLEOTIDE SEQUENCE [LARGE SCALE GENOMIC DNA]</scope>
    <source>
        <strain evidence="7 8">LTYR-11Z</strain>
    </source>
</reference>
<accession>A0A1W6BAU7</accession>
<evidence type="ECO:0000256" key="1">
    <source>
        <dbReference type="ARBA" id="ARBA00004613"/>
    </source>
</evidence>
<dbReference type="GO" id="GO:0005576">
    <property type="term" value="C:extracellular region"/>
    <property type="evidence" value="ECO:0007669"/>
    <property type="project" value="UniProtKB-SubCell"/>
</dbReference>
<evidence type="ECO:0000313" key="8">
    <source>
        <dbReference type="Proteomes" id="UP000192900"/>
    </source>
</evidence>
<organism evidence="7 8">
    <name type="scientific">Pantoea alhagi</name>
    <dbReference type="NCBI Taxonomy" id="1891675"/>
    <lineage>
        <taxon>Bacteria</taxon>
        <taxon>Pseudomonadati</taxon>
        <taxon>Pseudomonadota</taxon>
        <taxon>Gammaproteobacteria</taxon>
        <taxon>Enterobacterales</taxon>
        <taxon>Erwiniaceae</taxon>
        <taxon>Pantoea</taxon>
    </lineage>
</organism>
<evidence type="ECO:0000256" key="4">
    <source>
        <dbReference type="ARBA" id="ARBA00022525"/>
    </source>
</evidence>
<keyword evidence="4" id="KW-0964">Secreted</keyword>
<gene>
    <name evidence="7" type="ORF">B1H58_02285</name>
</gene>
<keyword evidence="5" id="KW-0540">Nuclease</keyword>
<name>A0A1W6BAU7_9GAMM</name>
<keyword evidence="8" id="KW-1185">Reference proteome</keyword>